<dbReference type="GO" id="GO:0005198">
    <property type="term" value="F:structural molecule activity"/>
    <property type="evidence" value="ECO:0007669"/>
    <property type="project" value="InterPro"/>
</dbReference>
<dbReference type="GO" id="GO:0019068">
    <property type="term" value="P:virion assembly"/>
    <property type="evidence" value="ECO:0007669"/>
    <property type="project" value="InterPro"/>
</dbReference>
<gene>
    <name evidence="1" type="ORF">SAMN06265795_12235</name>
</gene>
<evidence type="ECO:0000313" key="2">
    <source>
        <dbReference type="Proteomes" id="UP000198284"/>
    </source>
</evidence>
<dbReference type="Proteomes" id="UP000198284">
    <property type="component" value="Unassembled WGS sequence"/>
</dbReference>
<reference evidence="1 2" key="1">
    <citation type="submission" date="2017-06" db="EMBL/GenBank/DDBJ databases">
        <authorList>
            <person name="Kim H.J."/>
            <person name="Triplett B.A."/>
        </authorList>
    </citation>
    <scope>NUCLEOTIDE SEQUENCE [LARGE SCALE GENOMIC DNA]</scope>
    <source>
        <strain evidence="1 2">U15</strain>
    </source>
</reference>
<accession>A0A239LH47</accession>
<dbReference type="InterPro" id="IPR006429">
    <property type="entry name" value="Phage_lambda_portal"/>
</dbReference>
<dbReference type="AlphaFoldDB" id="A0A239LH47"/>
<dbReference type="Pfam" id="PF05136">
    <property type="entry name" value="Phage_portal_2"/>
    <property type="match status" value="1"/>
</dbReference>
<name>A0A239LH47_9BURK</name>
<dbReference type="NCBIfam" id="TIGR01539">
    <property type="entry name" value="portal_lambda"/>
    <property type="match status" value="1"/>
</dbReference>
<organism evidence="1 2">
    <name type="scientific">Noviherbaspirillum humi</name>
    <dbReference type="NCBI Taxonomy" id="1688639"/>
    <lineage>
        <taxon>Bacteria</taxon>
        <taxon>Pseudomonadati</taxon>
        <taxon>Pseudomonadota</taxon>
        <taxon>Betaproteobacteria</taxon>
        <taxon>Burkholderiales</taxon>
        <taxon>Oxalobacteraceae</taxon>
        <taxon>Noviherbaspirillum</taxon>
    </lineage>
</organism>
<keyword evidence="2" id="KW-1185">Reference proteome</keyword>
<evidence type="ECO:0000313" key="1">
    <source>
        <dbReference type="EMBL" id="SNT28874.1"/>
    </source>
</evidence>
<protein>
    <submittedName>
        <fullName evidence="1">Phage portal protein, lambda family</fullName>
    </submittedName>
</protein>
<dbReference type="RefSeq" id="WP_176442599.1">
    <property type="nucleotide sequence ID" value="NZ_FZOT01000022.1"/>
</dbReference>
<proteinExistence type="predicted"/>
<sequence length="477" mass="52667">MNLLDKIVAAVAPVAGVKRAQARLALEHARAYEAAKTGRRTAGWTTPSSSANTEIGPALERVRNRARDLVRNNEYAARAISVLTTSIVGTGIQVGMGKSQDLWNRWVDECDADGQLDLNGIQALVARCWKESGETLVRLRYRKPDDGLSVPLQLQVLEPDYLITVNELTANGNVIIAGVEYDLLGRRVAYHMWRTHPGETGYNGSQARVRIPATDILHVYQKDRPQQVRGMPALAVSMMRTRDLSDYEDAELVRKKIEACFSVFVRTDDPVRTIGAPGDTPDARRIEKLAPGMINYVKGSEEITFANPQANGAYGEYTRTQLHAIAVGAGVTYQQLTGDLSQANFSSMRGGRIEFNALIDQAQWLTFIPMFMKPVIRAFGEAALLVGKKDVKGITPKFTTPKRPFIDPVKEVLALKEQLASGMISPSEVIRSMGYDPQEVWEEIKRDTETMQKLGISPDKTAGLSLKEVMLQPNAAE</sequence>
<dbReference type="EMBL" id="FZOT01000022">
    <property type="protein sequence ID" value="SNT28874.1"/>
    <property type="molecule type" value="Genomic_DNA"/>
</dbReference>